<keyword evidence="2 5" id="KW-0812">Transmembrane</keyword>
<evidence type="ECO:0000256" key="3">
    <source>
        <dbReference type="ARBA" id="ARBA00022989"/>
    </source>
</evidence>
<dbReference type="Gene3D" id="1.20.1550.10">
    <property type="entry name" value="DsbB-like"/>
    <property type="match status" value="1"/>
</dbReference>
<keyword evidence="3 5" id="KW-1133">Transmembrane helix</keyword>
<keyword evidence="4 5" id="KW-0472">Membrane</keyword>
<dbReference type="RefSeq" id="WP_173559014.1">
    <property type="nucleotide sequence ID" value="NZ_JAERKZ010000002.1"/>
</dbReference>
<dbReference type="EMBL" id="JAPIUZ010000001">
    <property type="protein sequence ID" value="MCX2563242.1"/>
    <property type="molecule type" value="Genomic_DNA"/>
</dbReference>
<feature type="transmembrane region" description="Helical" evidence="5">
    <location>
        <begin position="62"/>
        <end position="84"/>
    </location>
</feature>
<proteinExistence type="predicted"/>
<evidence type="ECO:0000313" key="6">
    <source>
        <dbReference type="EMBL" id="MCX2563242.1"/>
    </source>
</evidence>
<feature type="transmembrane region" description="Helical" evidence="5">
    <location>
        <begin position="133"/>
        <end position="153"/>
    </location>
</feature>
<evidence type="ECO:0000256" key="5">
    <source>
        <dbReference type="SAM" id="Phobius"/>
    </source>
</evidence>
<organism evidence="6 7">
    <name type="scientific">Acetobacter thailandicus</name>
    <dbReference type="NCBI Taxonomy" id="1502842"/>
    <lineage>
        <taxon>Bacteria</taxon>
        <taxon>Pseudomonadati</taxon>
        <taxon>Pseudomonadota</taxon>
        <taxon>Alphaproteobacteria</taxon>
        <taxon>Acetobacterales</taxon>
        <taxon>Acetobacteraceae</taxon>
        <taxon>Acetobacter</taxon>
    </lineage>
</organism>
<name>A0ABT3QD71_9PROT</name>
<comment type="caution">
    <text evidence="6">The sequence shown here is derived from an EMBL/GenBank/DDBJ whole genome shotgun (WGS) entry which is preliminary data.</text>
</comment>
<dbReference type="SUPFAM" id="SSF158442">
    <property type="entry name" value="DsbB-like"/>
    <property type="match status" value="1"/>
</dbReference>
<keyword evidence="7" id="KW-1185">Reference proteome</keyword>
<dbReference type="InterPro" id="IPR003752">
    <property type="entry name" value="DiS_bond_form_DsbB/BdbC"/>
</dbReference>
<dbReference type="Pfam" id="PF02600">
    <property type="entry name" value="DsbB"/>
    <property type="match status" value="1"/>
</dbReference>
<feature type="transmembrane region" description="Helical" evidence="5">
    <location>
        <begin position="40"/>
        <end position="55"/>
    </location>
</feature>
<sequence>MSRKTGLFLIAASCMALGVAWFVEHVMSVMPCELCLAERWPWRILLVIGLVDVLLPGAAGGVVLWLAAPVLLASCALAVCHAGVEWHWWPSPFPACRAPHVTGTTMAERLASMPRFPSKPCDAPTYLIPDLPVSMSVMGGGYAAVVLLIFVKLKLMKKRVFR</sequence>
<dbReference type="InterPro" id="IPR023380">
    <property type="entry name" value="DsbB-like_sf"/>
</dbReference>
<dbReference type="Proteomes" id="UP001301152">
    <property type="component" value="Unassembled WGS sequence"/>
</dbReference>
<gene>
    <name evidence="6" type="ORF">OQ497_04590</name>
</gene>
<evidence type="ECO:0000256" key="2">
    <source>
        <dbReference type="ARBA" id="ARBA00022692"/>
    </source>
</evidence>
<accession>A0ABT3QD71</accession>
<evidence type="ECO:0000313" key="7">
    <source>
        <dbReference type="Proteomes" id="UP001301152"/>
    </source>
</evidence>
<protein>
    <submittedName>
        <fullName evidence="6">Disulfide bond formation protein B</fullName>
    </submittedName>
</protein>
<evidence type="ECO:0000256" key="1">
    <source>
        <dbReference type="ARBA" id="ARBA00004141"/>
    </source>
</evidence>
<comment type="subcellular location">
    <subcellularLocation>
        <location evidence="1">Membrane</location>
        <topology evidence="1">Multi-pass membrane protein</topology>
    </subcellularLocation>
</comment>
<evidence type="ECO:0000256" key="4">
    <source>
        <dbReference type="ARBA" id="ARBA00023136"/>
    </source>
</evidence>
<reference evidence="6 7" key="1">
    <citation type="submission" date="2022-11" db="EMBL/GenBank/DDBJ databases">
        <title>Genome sequencing of Acetobacter type strain.</title>
        <authorList>
            <person name="Heo J."/>
            <person name="Lee D."/>
            <person name="Han B.-H."/>
            <person name="Hong S.-B."/>
            <person name="Kwon S.-W."/>
        </authorList>
    </citation>
    <scope>NUCLEOTIDE SEQUENCE [LARGE SCALE GENOMIC DNA]</scope>
    <source>
        <strain evidence="6 7">KACC 21253</strain>
    </source>
</reference>